<name>A0A4Z1P659_9PEZI</name>
<reference evidence="1 2" key="1">
    <citation type="submission" date="2019-04" db="EMBL/GenBank/DDBJ databases">
        <title>High contiguity whole genome sequence and gene annotation resource for two Venturia nashicola isolates.</title>
        <authorList>
            <person name="Prokchorchik M."/>
            <person name="Won K."/>
            <person name="Lee Y."/>
            <person name="Choi E.D."/>
            <person name="Segonzac C."/>
            <person name="Sohn K.H."/>
        </authorList>
    </citation>
    <scope>NUCLEOTIDE SEQUENCE [LARGE SCALE GENOMIC DNA]</scope>
    <source>
        <strain evidence="1 2">PRI2</strain>
    </source>
</reference>
<organism evidence="1 2">
    <name type="scientific">Venturia nashicola</name>
    <dbReference type="NCBI Taxonomy" id="86259"/>
    <lineage>
        <taxon>Eukaryota</taxon>
        <taxon>Fungi</taxon>
        <taxon>Dikarya</taxon>
        <taxon>Ascomycota</taxon>
        <taxon>Pezizomycotina</taxon>
        <taxon>Dothideomycetes</taxon>
        <taxon>Pleosporomycetidae</taxon>
        <taxon>Venturiales</taxon>
        <taxon>Venturiaceae</taxon>
        <taxon>Venturia</taxon>
    </lineage>
</organism>
<dbReference type="Proteomes" id="UP000298493">
    <property type="component" value="Unassembled WGS sequence"/>
</dbReference>
<dbReference type="EMBL" id="SNSC02000006">
    <property type="protein sequence ID" value="TID23615.1"/>
    <property type="molecule type" value="Genomic_DNA"/>
</dbReference>
<sequence>MTMIQNPGRLKLSYDASKAKIFKKDRMATTPFIPLQPPHHASYQTSSKHVYKSYNHPNSSRYRPRDAVRWYYFDRCNPTCYSPLIRPLDTLSSNSNHSQPSLSRPEPRAPWARISMSVSPSFSVLVRIACDGAVRLRPRPS</sequence>
<evidence type="ECO:0000313" key="2">
    <source>
        <dbReference type="Proteomes" id="UP000298493"/>
    </source>
</evidence>
<keyword evidence="2" id="KW-1185">Reference proteome</keyword>
<accession>A0A4Z1P659</accession>
<protein>
    <submittedName>
        <fullName evidence="1">Uncharacterized protein</fullName>
    </submittedName>
</protein>
<gene>
    <name evidence="1" type="ORF">E6O75_ATG03251</name>
</gene>
<proteinExistence type="predicted"/>
<comment type="caution">
    <text evidence="1">The sequence shown here is derived from an EMBL/GenBank/DDBJ whole genome shotgun (WGS) entry which is preliminary data.</text>
</comment>
<evidence type="ECO:0000313" key="1">
    <source>
        <dbReference type="EMBL" id="TID23615.1"/>
    </source>
</evidence>
<dbReference type="AlphaFoldDB" id="A0A4Z1P659"/>